<evidence type="ECO:0000313" key="12">
    <source>
        <dbReference type="EMBL" id="QOY38301.1"/>
    </source>
</evidence>
<dbReference type="GO" id="GO:0006310">
    <property type="term" value="P:DNA recombination"/>
    <property type="evidence" value="ECO:0007669"/>
    <property type="project" value="UniProtKB-KW"/>
</dbReference>
<evidence type="ECO:0000313" key="9">
    <source>
        <dbReference type="EMBL" id="QOY37159.1"/>
    </source>
</evidence>
<reference evidence="9" key="4">
    <citation type="submission" date="2025-04" db="EMBL/GenBank/DDBJ databases">
        <authorList>
            <person name="Bassil N.M."/>
        </authorList>
    </citation>
    <scope>NUCLEOTIDE SEQUENCE</scope>
    <source>
        <strain evidence="9">NB2006</strain>
    </source>
</reference>
<organism evidence="8">
    <name type="scientific">Anaerobacillus isosaccharinicus</name>
    <dbReference type="NCBI Taxonomy" id="1532552"/>
    <lineage>
        <taxon>Bacteria</taxon>
        <taxon>Bacillati</taxon>
        <taxon>Bacillota</taxon>
        <taxon>Bacilli</taxon>
        <taxon>Bacillales</taxon>
        <taxon>Bacillaceae</taxon>
        <taxon>Anaerobacillus</taxon>
    </lineage>
</organism>
<gene>
    <name evidence="9" type="ORF">AWH56_005835</name>
    <name evidence="10" type="ORF">AWH56_006795</name>
    <name evidence="11" type="ORF">AWH56_011495</name>
    <name evidence="12" type="ORF">AWH56_012640</name>
    <name evidence="8" type="ORF">AWH56_05470</name>
</gene>
<dbReference type="SUPFAM" id="SSF56349">
    <property type="entry name" value="DNA breaking-rejoining enzymes"/>
    <property type="match status" value="1"/>
</dbReference>
<evidence type="ECO:0000256" key="3">
    <source>
        <dbReference type="ARBA" id="ARBA00023125"/>
    </source>
</evidence>
<evidence type="ECO:0000259" key="6">
    <source>
        <dbReference type="PROSITE" id="PS51898"/>
    </source>
</evidence>
<dbReference type="KEGG" id="aia:AWH56_011495"/>
<evidence type="ECO:0000313" key="11">
    <source>
        <dbReference type="EMBL" id="QOY38101.1"/>
    </source>
</evidence>
<dbReference type="RefSeq" id="WP_071316168.1">
    <property type="nucleotide sequence ID" value="NZ_CP063356.2"/>
</dbReference>
<keyword evidence="13" id="KW-1185">Reference proteome</keyword>
<dbReference type="Gene3D" id="1.10.150.130">
    <property type="match status" value="1"/>
</dbReference>
<dbReference type="InterPro" id="IPR004107">
    <property type="entry name" value="Integrase_SAM-like_N"/>
</dbReference>
<dbReference type="InterPro" id="IPR011010">
    <property type="entry name" value="DNA_brk_join_enz"/>
</dbReference>
<reference evidence="9 13" key="3">
    <citation type="journal article" date="2019" name="Int. J. Syst. Evol. Microbiol.">
        <title>Anaerobacillus isosaccharinicus sp. nov., an alkaliphilic bacterium which degrades isosaccharinic acid.</title>
        <authorList>
            <person name="Bassil N.M."/>
            <person name="Lloyd J.R."/>
        </authorList>
    </citation>
    <scope>NUCLEOTIDE SEQUENCE [LARGE SCALE GENOMIC DNA]</scope>
    <source>
        <strain evidence="9 13">NB2006</strain>
    </source>
</reference>
<accession>A0A1S2MCZ8</accession>
<dbReference type="InterPro" id="IPR013762">
    <property type="entry name" value="Integrase-like_cat_sf"/>
</dbReference>
<dbReference type="Pfam" id="PF02899">
    <property type="entry name" value="Phage_int_SAM_1"/>
    <property type="match status" value="1"/>
</dbReference>
<dbReference type="EMBL" id="LQXD01000043">
    <property type="protein sequence ID" value="OIJ22611.1"/>
    <property type="molecule type" value="Genomic_DNA"/>
</dbReference>
<dbReference type="InterPro" id="IPR010998">
    <property type="entry name" value="Integrase_recombinase_N"/>
</dbReference>
<dbReference type="AlphaFoldDB" id="A0A1S2MCZ8"/>
<evidence type="ECO:0000259" key="7">
    <source>
        <dbReference type="PROSITE" id="PS51900"/>
    </source>
</evidence>
<dbReference type="KEGG" id="aia:AWH56_004555"/>
<evidence type="ECO:0000256" key="1">
    <source>
        <dbReference type="ARBA" id="ARBA00008857"/>
    </source>
</evidence>
<dbReference type="EMBL" id="CP063356">
    <property type="protein sequence ID" value="QOY37330.1"/>
    <property type="molecule type" value="Genomic_DNA"/>
</dbReference>
<keyword evidence="3 5" id="KW-0238">DNA-binding</keyword>
<feature type="domain" description="Core-binding (CB)" evidence="7">
    <location>
        <begin position="110"/>
        <end position="194"/>
    </location>
</feature>
<evidence type="ECO:0000256" key="2">
    <source>
        <dbReference type="ARBA" id="ARBA00022908"/>
    </source>
</evidence>
<dbReference type="KEGG" id="aia:AWH56_012640"/>
<evidence type="ECO:0000256" key="5">
    <source>
        <dbReference type="PROSITE-ProRule" id="PRU01248"/>
    </source>
</evidence>
<dbReference type="PROSITE" id="PS51898">
    <property type="entry name" value="TYR_RECOMBINASE"/>
    <property type="match status" value="1"/>
</dbReference>
<dbReference type="InterPro" id="IPR050090">
    <property type="entry name" value="Tyrosine_recombinase_XerCD"/>
</dbReference>
<reference evidence="8" key="1">
    <citation type="submission" date="2016-10" db="EMBL/GenBank/DDBJ databases">
        <title>Draft genome sequences of four alkaliphilic bacteria belonging to the Anaerobacillus genus.</title>
        <authorList>
            <person name="Bassil N.M."/>
            <person name="Lloyd J.R."/>
        </authorList>
    </citation>
    <scope>NUCLEOTIDE SEQUENCE [LARGE SCALE GENOMIC DNA]</scope>
    <source>
        <strain evidence="8">NB2006</strain>
    </source>
</reference>
<dbReference type="Proteomes" id="UP000180175">
    <property type="component" value="Chromosome"/>
</dbReference>
<name>A0A1S2MCZ8_9BACI</name>
<reference evidence="9 13" key="2">
    <citation type="journal article" date="2017" name="Genome Announc.">
        <title>Draft Genome Sequences of Four Alkaliphilic Bacteria Belonging to the Anaerobacillus Genus.</title>
        <authorList>
            <person name="Bassil N.M."/>
            <person name="Lloyd J.R."/>
        </authorList>
    </citation>
    <scope>NUCLEOTIDE SEQUENCE [LARGE SCALE GENOMIC DNA]</scope>
    <source>
        <strain evidence="9 13">NB2006</strain>
    </source>
</reference>
<dbReference type="OrthoDB" id="974902at2"/>
<dbReference type="InterPro" id="IPR044068">
    <property type="entry name" value="CB"/>
</dbReference>
<dbReference type="EMBL" id="CP063356">
    <property type="protein sequence ID" value="QOY37159.1"/>
    <property type="molecule type" value="Genomic_DNA"/>
</dbReference>
<dbReference type="KEGG" id="aia:AWH56_006795"/>
<evidence type="ECO:0000313" key="8">
    <source>
        <dbReference type="EMBL" id="OIJ22611.1"/>
    </source>
</evidence>
<evidence type="ECO:0000256" key="4">
    <source>
        <dbReference type="ARBA" id="ARBA00023172"/>
    </source>
</evidence>
<keyword evidence="2" id="KW-0229">DNA integration</keyword>
<dbReference type="KEGG" id="aia:AWH56_005835"/>
<dbReference type="EMBL" id="CP063356">
    <property type="protein sequence ID" value="QOY38301.1"/>
    <property type="molecule type" value="Genomic_DNA"/>
</dbReference>
<evidence type="ECO:0000313" key="13">
    <source>
        <dbReference type="Proteomes" id="UP000180175"/>
    </source>
</evidence>
<dbReference type="Gene3D" id="1.10.443.10">
    <property type="entry name" value="Intergrase catalytic core"/>
    <property type="match status" value="1"/>
</dbReference>
<dbReference type="KEGG" id="aia:AWH56_003760"/>
<keyword evidence="4" id="KW-0233">DNA recombination</keyword>
<protein>
    <submittedName>
        <fullName evidence="9">Tyrosine-type recombinase/integrase</fullName>
    </submittedName>
</protein>
<feature type="domain" description="Tyr recombinase" evidence="6">
    <location>
        <begin position="212"/>
        <end position="397"/>
    </location>
</feature>
<dbReference type="GO" id="GO:0003677">
    <property type="term" value="F:DNA binding"/>
    <property type="evidence" value="ECO:0007669"/>
    <property type="project" value="UniProtKB-UniRule"/>
</dbReference>
<evidence type="ECO:0000313" key="10">
    <source>
        <dbReference type="EMBL" id="QOY37330.1"/>
    </source>
</evidence>
<sequence>MVKKPTVESSVKMVLEALEKAGYCQSTIHSFKRVYERLLKSAAIMGTETLTQELVEHFVNDSADRRTGQYCHSRKKLHTSCIRKLREYEERGYFGWQPSRDSKVDKPSTIKFQDLHIHFLAFLQEEKKSKNTIESYRNTSCKFLIFIEKLGYTELKAVPLKSIYKFFDELRETWDSGSLRTAASGLRSFLRFAEGGNRLIAAVPDKLLRKRTIIPVLTEEEERAVWDVLQTDAVSSRDKAIILLSLLTGIRAVDILNLRLKDIDWQGDVINIVQQKTNEPLVLPLLPAIGNALVRYLTNDRPKSDSSCVFLSRNAPHVPLKEHSSCYTIVRKIFTCAGVRVNNELKGTRLLRHHVASKMLKNGVAIQTISSTLGHVNPNSADVYLSTDEEKMRDCALTLAVIPMKVKGLK</sequence>
<dbReference type="InterPro" id="IPR002104">
    <property type="entry name" value="Integrase_catalytic"/>
</dbReference>
<proteinExistence type="inferred from homology"/>
<dbReference type="Pfam" id="PF00589">
    <property type="entry name" value="Phage_integrase"/>
    <property type="match status" value="1"/>
</dbReference>
<dbReference type="PANTHER" id="PTHR30349">
    <property type="entry name" value="PHAGE INTEGRASE-RELATED"/>
    <property type="match status" value="1"/>
</dbReference>
<dbReference type="EMBL" id="CP063356">
    <property type="protein sequence ID" value="QOY38101.1"/>
    <property type="molecule type" value="Genomic_DNA"/>
</dbReference>
<dbReference type="PROSITE" id="PS51900">
    <property type="entry name" value="CB"/>
    <property type="match status" value="1"/>
</dbReference>
<dbReference type="PANTHER" id="PTHR30349:SF41">
    <property type="entry name" value="INTEGRASE_RECOMBINASE PROTEIN MJ0367-RELATED"/>
    <property type="match status" value="1"/>
</dbReference>
<comment type="similarity">
    <text evidence="1">Belongs to the 'phage' integrase family.</text>
</comment>
<dbReference type="GO" id="GO:0015074">
    <property type="term" value="P:DNA integration"/>
    <property type="evidence" value="ECO:0007669"/>
    <property type="project" value="UniProtKB-KW"/>
</dbReference>